<evidence type="ECO:0000256" key="7">
    <source>
        <dbReference type="HAMAP-Rule" id="MF_01894"/>
    </source>
</evidence>
<protein>
    <recommendedName>
        <fullName evidence="7">Chromosome partition protein Smc</fullName>
    </recommendedName>
</protein>
<evidence type="ECO:0000256" key="8">
    <source>
        <dbReference type="SAM" id="MobiDB-lite"/>
    </source>
</evidence>
<organism evidence="10 11">
    <name type="scientific">Nonomuraea mesophila</name>
    <dbReference type="NCBI Taxonomy" id="2530382"/>
    <lineage>
        <taxon>Bacteria</taxon>
        <taxon>Bacillati</taxon>
        <taxon>Actinomycetota</taxon>
        <taxon>Actinomycetes</taxon>
        <taxon>Streptosporangiales</taxon>
        <taxon>Streptosporangiaceae</taxon>
        <taxon>Nonomuraea</taxon>
    </lineage>
</organism>
<dbReference type="FunFam" id="3.40.50.300:FF:000984">
    <property type="entry name" value="Chromosome partition protein Smc"/>
    <property type="match status" value="1"/>
</dbReference>
<dbReference type="GO" id="GO:0003677">
    <property type="term" value="F:DNA binding"/>
    <property type="evidence" value="ECO:0007669"/>
    <property type="project" value="UniProtKB-UniRule"/>
</dbReference>
<dbReference type="CDD" id="cd03278">
    <property type="entry name" value="ABC_SMC_barmotin"/>
    <property type="match status" value="1"/>
</dbReference>
<dbReference type="Pfam" id="PF02463">
    <property type="entry name" value="SMC_N"/>
    <property type="match status" value="1"/>
</dbReference>
<comment type="caution">
    <text evidence="10">The sequence shown here is derived from an EMBL/GenBank/DDBJ whole genome shotgun (WGS) entry which is preliminary data.</text>
</comment>
<comment type="domain">
    <text evidence="7">Contains large globular domains required for ATP hydrolysis at each terminus and a third globular domain forming a flexible hinge near the middle of the molecule. These domains are separated by coiled-coil structures.</text>
</comment>
<feature type="coiled-coil region" evidence="7">
    <location>
        <begin position="870"/>
        <end position="897"/>
    </location>
</feature>
<feature type="domain" description="SMC hinge" evidence="9">
    <location>
        <begin position="535"/>
        <end position="648"/>
    </location>
</feature>
<dbReference type="Pfam" id="PF06470">
    <property type="entry name" value="SMC_hinge"/>
    <property type="match status" value="1"/>
</dbReference>
<keyword evidence="6 7" id="KW-0238">DNA-binding</keyword>
<feature type="coiled-coil region" evidence="7">
    <location>
        <begin position="679"/>
        <end position="818"/>
    </location>
</feature>
<dbReference type="GO" id="GO:0005737">
    <property type="term" value="C:cytoplasm"/>
    <property type="evidence" value="ECO:0007669"/>
    <property type="project" value="UniProtKB-SubCell"/>
</dbReference>
<dbReference type="InterPro" id="IPR003395">
    <property type="entry name" value="RecF/RecN/SMC_N"/>
</dbReference>
<dbReference type="GO" id="GO:0016887">
    <property type="term" value="F:ATP hydrolysis activity"/>
    <property type="evidence" value="ECO:0007669"/>
    <property type="project" value="InterPro"/>
</dbReference>
<dbReference type="InterPro" id="IPR027417">
    <property type="entry name" value="P-loop_NTPase"/>
</dbReference>
<dbReference type="Gene3D" id="3.40.50.300">
    <property type="entry name" value="P-loop containing nucleotide triphosphate hydrolases"/>
    <property type="match status" value="2"/>
</dbReference>
<dbReference type="SUPFAM" id="SSF52540">
    <property type="entry name" value="P-loop containing nucleoside triphosphate hydrolases"/>
    <property type="match status" value="1"/>
</dbReference>
<dbReference type="PIRSF" id="PIRSF005719">
    <property type="entry name" value="SMC"/>
    <property type="match status" value="1"/>
</dbReference>
<keyword evidence="3 7" id="KW-0547">Nucleotide-binding</keyword>
<dbReference type="GO" id="GO:0005524">
    <property type="term" value="F:ATP binding"/>
    <property type="evidence" value="ECO:0007669"/>
    <property type="project" value="UniProtKB-UniRule"/>
</dbReference>
<evidence type="ECO:0000256" key="1">
    <source>
        <dbReference type="ARBA" id="ARBA00004496"/>
    </source>
</evidence>
<dbReference type="AlphaFoldDB" id="A0A4R5FWT9"/>
<feature type="coiled-coil region" evidence="7">
    <location>
        <begin position="928"/>
        <end position="955"/>
    </location>
</feature>
<feature type="coiled-coil region" evidence="7">
    <location>
        <begin position="1008"/>
        <end position="1070"/>
    </location>
</feature>
<dbReference type="GO" id="GO:0007059">
    <property type="term" value="P:chromosome segregation"/>
    <property type="evidence" value="ECO:0007669"/>
    <property type="project" value="UniProtKB-UniRule"/>
</dbReference>
<dbReference type="FunFam" id="3.40.50.300:FF:000901">
    <property type="entry name" value="Chromosome partition protein Smc"/>
    <property type="match status" value="1"/>
</dbReference>
<dbReference type="GO" id="GO:0005694">
    <property type="term" value="C:chromosome"/>
    <property type="evidence" value="ECO:0007669"/>
    <property type="project" value="InterPro"/>
</dbReference>
<comment type="similarity">
    <text evidence="7">Belongs to the SMC family.</text>
</comment>
<dbReference type="SUPFAM" id="SSF75553">
    <property type="entry name" value="Smc hinge domain"/>
    <property type="match status" value="1"/>
</dbReference>
<keyword evidence="11" id="KW-1185">Reference proteome</keyword>
<dbReference type="PANTHER" id="PTHR43977">
    <property type="entry name" value="STRUCTURAL MAINTENANCE OF CHROMOSOMES PROTEIN 3"/>
    <property type="match status" value="1"/>
</dbReference>
<feature type="region of interest" description="Disordered" evidence="8">
    <location>
        <begin position="402"/>
        <end position="427"/>
    </location>
</feature>
<comment type="subunit">
    <text evidence="7">Homodimer.</text>
</comment>
<keyword evidence="2 7" id="KW-0963">Cytoplasm</keyword>
<dbReference type="HAMAP" id="MF_01894">
    <property type="entry name" value="Smc_prok"/>
    <property type="match status" value="1"/>
</dbReference>
<keyword evidence="4 7" id="KW-0067">ATP-binding</keyword>
<evidence type="ECO:0000313" key="11">
    <source>
        <dbReference type="Proteomes" id="UP000295136"/>
    </source>
</evidence>
<dbReference type="GO" id="GO:0006260">
    <property type="term" value="P:DNA replication"/>
    <property type="evidence" value="ECO:0007669"/>
    <property type="project" value="UniProtKB-UniRule"/>
</dbReference>
<name>A0A4R5FWT9_9ACTN</name>
<evidence type="ECO:0000256" key="5">
    <source>
        <dbReference type="ARBA" id="ARBA00023054"/>
    </source>
</evidence>
<evidence type="ECO:0000313" key="10">
    <source>
        <dbReference type="EMBL" id="TDE59513.1"/>
    </source>
</evidence>
<keyword evidence="5 7" id="KW-0175">Coiled coil</keyword>
<dbReference type="EMBL" id="SMLD01000004">
    <property type="protein sequence ID" value="TDE59513.1"/>
    <property type="molecule type" value="Genomic_DNA"/>
</dbReference>
<dbReference type="RefSeq" id="WP_132628067.1">
    <property type="nucleotide sequence ID" value="NZ_SMLD01000004.1"/>
</dbReference>
<reference evidence="10 11" key="1">
    <citation type="submission" date="2019-03" db="EMBL/GenBank/DDBJ databases">
        <title>Draft genome sequences of novel Actinobacteria.</title>
        <authorList>
            <person name="Sahin N."/>
            <person name="Ay H."/>
            <person name="Saygin H."/>
        </authorList>
    </citation>
    <scope>NUCLEOTIDE SEQUENCE [LARGE SCALE GENOMIC DNA]</scope>
    <source>
        <strain evidence="10 11">6K102</strain>
    </source>
</reference>
<sequence>MYLKTLTLRGFKSFASATALRFEPGITCVVGPNGSGKSNVVDALAWVMGEHSAKSLRGGKMEDVIFAGTSSRPPLGRAEVTLTIDNSDGALPIDYTEVTISRLMFRSGQSEYAINGDTCRLLDIQELLSDSGIGREMHVIVGQGQLDAVLHAGPEDRRAFIEEAAGVLKHRKRKEKALRKLDAMQANLTRVQDLTTELRRQLKPLGRQAEIARKAAVIQADLRDARLRLLADDVATLRATLEREAADEAAITARRNQVEAELAEGQQRESALETAETEAQPRLAAAQETYFRLSSLRERVTGLEQLAAERHRHALDAAAIERRGRDPEELEREAAEVRERELILKAELDHAHELLEEAVQRRSEAEAELNAEEQRLAMAARAAADRREGLARLRGQVDSVRSRSRAAEEEIGRLQAAVSDASERERQAVADLEERRLEEPAADPALAEELATAQAMVEEAAVVADEARSAAEEAKSCLDAPRAALQAAKTAMTAARAADQEAQRAVAALAARREALELGLARGDGGPALLDAGLEGVLGPLAAAMQVTPGAEPAVAAVLGPIAEAITVRSLDTAVEAIDLLRAQAMGQATLLVAEQVEAPPRERGSAPDGSRWAAGLVTVPGHLRPALDHVLAGVAVVDTLKAARELVERHPGLRAVTTDGDLVGPYVADGGSDGGTSVLQVRAALDEAVADLEEAEGRAEESTRALDEAIAQEQAAQTELEAAQARVSEAQTAVTTAQAGVSAAQATLDQVRSRQREADQRNAAAARQLAQLEAAAGAARAEAERLARSVTKAEEARAEGLEELAELEIRLAEAEYAQELESEPTTDGRDELASACEVARQREMDTRLQVRTAEERVKGIEGRADGLLRAAQRERQERAQAAAQRARRRRQAAVAEAVSKGAKRVLGTLTTSIQLAAKERDEADLTRAAVDAELKQVRLRVRELGQELDKLVNRVHGSEVARTEQRLRLEQMEQRALEEYGVEIESLISEYGPDAPVPGDPPVPYVREEQEKRARAAERQMNQLGKVNPLALEEFAALEERHAFLTSQLEDLKKTRRDLLTVVKEVDDRVEQMFASAYDDVAREFEQIFTRVFPGGEGRLVLTEPADMLTTGIEVEARPPGKKVKRLSLLSGGERSLTAVAFLISIFKARPSPFYVMDEVEAALDDTNTQRLLTLFEELRQSSQLIVITHNKRTMEIADALYGVSMRGDGVTQVVSQRLRERESA</sequence>
<proteinExistence type="inferred from homology"/>
<dbReference type="Gene3D" id="1.20.1060.20">
    <property type="match status" value="1"/>
</dbReference>
<dbReference type="Proteomes" id="UP000295136">
    <property type="component" value="Unassembled WGS sequence"/>
</dbReference>
<dbReference type="InterPro" id="IPR024704">
    <property type="entry name" value="SMC"/>
</dbReference>
<dbReference type="SMART" id="SM00968">
    <property type="entry name" value="SMC_hinge"/>
    <property type="match status" value="1"/>
</dbReference>
<comment type="subcellular location">
    <subcellularLocation>
        <location evidence="1 7">Cytoplasm</location>
    </subcellularLocation>
</comment>
<dbReference type="InterPro" id="IPR036277">
    <property type="entry name" value="SMC_hinge_sf"/>
</dbReference>
<comment type="function">
    <text evidence="7">Required for chromosome condensation and partitioning.</text>
</comment>
<dbReference type="InterPro" id="IPR011890">
    <property type="entry name" value="SMC_prok"/>
</dbReference>
<accession>A0A4R5FWT9</accession>
<evidence type="ECO:0000256" key="2">
    <source>
        <dbReference type="ARBA" id="ARBA00022490"/>
    </source>
</evidence>
<dbReference type="InterPro" id="IPR010935">
    <property type="entry name" value="SMC_hinge"/>
</dbReference>
<evidence type="ECO:0000256" key="3">
    <source>
        <dbReference type="ARBA" id="ARBA00022741"/>
    </source>
</evidence>
<dbReference type="GO" id="GO:0007062">
    <property type="term" value="P:sister chromatid cohesion"/>
    <property type="evidence" value="ECO:0007669"/>
    <property type="project" value="InterPro"/>
</dbReference>
<dbReference type="NCBIfam" id="TIGR02168">
    <property type="entry name" value="SMC_prok_B"/>
    <property type="match status" value="1"/>
</dbReference>
<feature type="coiled-coil region" evidence="7">
    <location>
        <begin position="167"/>
        <end position="201"/>
    </location>
</feature>
<evidence type="ECO:0000256" key="6">
    <source>
        <dbReference type="ARBA" id="ARBA00023125"/>
    </source>
</evidence>
<dbReference type="Gene3D" id="3.30.70.1620">
    <property type="match status" value="1"/>
</dbReference>
<evidence type="ECO:0000259" key="9">
    <source>
        <dbReference type="SMART" id="SM00968"/>
    </source>
</evidence>
<dbReference type="GO" id="GO:0030261">
    <property type="term" value="P:chromosome condensation"/>
    <property type="evidence" value="ECO:0007669"/>
    <property type="project" value="InterPro"/>
</dbReference>
<gene>
    <name evidence="7 10" type="primary">smc</name>
    <name evidence="10" type="ORF">E1295_02900</name>
</gene>
<feature type="binding site" evidence="7">
    <location>
        <begin position="32"/>
        <end position="39"/>
    </location>
    <ligand>
        <name>ATP</name>
        <dbReference type="ChEBI" id="CHEBI:30616"/>
    </ligand>
</feature>
<evidence type="ECO:0000256" key="4">
    <source>
        <dbReference type="ARBA" id="ARBA00022840"/>
    </source>
</evidence>